<name>A0ABN8ITD7_9NEOP</name>
<evidence type="ECO:0000313" key="1">
    <source>
        <dbReference type="EMBL" id="CAH2062756.1"/>
    </source>
</evidence>
<keyword evidence="2" id="KW-1185">Reference proteome</keyword>
<feature type="non-terminal residue" evidence="1">
    <location>
        <position position="110"/>
    </location>
</feature>
<sequence>MADPGRFWSIPAIKGPIFRAVIAARRINRDSYTPAIFSISNQRLQKYRMWGALKPHHVPEVEISPNLNTISRLVLKISGLLLNDSRPVRYFVCSHGPHPTNNLKAAIALI</sequence>
<organism evidence="1 2">
    <name type="scientific">Iphiclides podalirius</name>
    <name type="common">scarce swallowtail</name>
    <dbReference type="NCBI Taxonomy" id="110791"/>
    <lineage>
        <taxon>Eukaryota</taxon>
        <taxon>Metazoa</taxon>
        <taxon>Ecdysozoa</taxon>
        <taxon>Arthropoda</taxon>
        <taxon>Hexapoda</taxon>
        <taxon>Insecta</taxon>
        <taxon>Pterygota</taxon>
        <taxon>Neoptera</taxon>
        <taxon>Endopterygota</taxon>
        <taxon>Lepidoptera</taxon>
        <taxon>Glossata</taxon>
        <taxon>Ditrysia</taxon>
        <taxon>Papilionoidea</taxon>
        <taxon>Papilionidae</taxon>
        <taxon>Papilioninae</taxon>
        <taxon>Iphiclides</taxon>
    </lineage>
</organism>
<proteinExistence type="predicted"/>
<accession>A0ABN8ITD7</accession>
<dbReference type="EMBL" id="OW152815">
    <property type="protein sequence ID" value="CAH2062756.1"/>
    <property type="molecule type" value="Genomic_DNA"/>
</dbReference>
<protein>
    <submittedName>
        <fullName evidence="1">Uncharacterized protein</fullName>
    </submittedName>
</protein>
<reference evidence="1" key="1">
    <citation type="submission" date="2022-03" db="EMBL/GenBank/DDBJ databases">
        <authorList>
            <person name="Martin H S."/>
        </authorList>
    </citation>
    <scope>NUCLEOTIDE SEQUENCE</scope>
</reference>
<dbReference type="Proteomes" id="UP000837857">
    <property type="component" value="Chromosome 3"/>
</dbReference>
<gene>
    <name evidence="1" type="ORF">IPOD504_LOCUS12157</name>
</gene>
<evidence type="ECO:0000313" key="2">
    <source>
        <dbReference type="Proteomes" id="UP000837857"/>
    </source>
</evidence>